<organism evidence="1 2">
    <name type="scientific">Mycena rosella</name>
    <name type="common">Pink bonnet</name>
    <name type="synonym">Agaricus rosellus</name>
    <dbReference type="NCBI Taxonomy" id="1033263"/>
    <lineage>
        <taxon>Eukaryota</taxon>
        <taxon>Fungi</taxon>
        <taxon>Dikarya</taxon>
        <taxon>Basidiomycota</taxon>
        <taxon>Agaricomycotina</taxon>
        <taxon>Agaricomycetes</taxon>
        <taxon>Agaricomycetidae</taxon>
        <taxon>Agaricales</taxon>
        <taxon>Marasmiineae</taxon>
        <taxon>Mycenaceae</taxon>
        <taxon>Mycena</taxon>
    </lineage>
</organism>
<name>A0AAD7GBT5_MYCRO</name>
<accession>A0AAD7GBT5</accession>
<proteinExistence type="predicted"/>
<comment type="caution">
    <text evidence="1">The sequence shown here is derived from an EMBL/GenBank/DDBJ whole genome shotgun (WGS) entry which is preliminary data.</text>
</comment>
<sequence length="199" mass="22117">PPGYLFLCPRKDLHPDDPICIRLPDCPAYWSLDPTGVERLSAEEATDLGFPSFELTLVGSGDSWDSSVYDGLRQFHEAKGFDPYSQDVARHLGDQLYKLSGVEGSSAHLEEIDSEDEDDEAIHRELSTVQDTPSAANIQSQTQFAPYPTYLGLDVDLAADRSFGTSSNHFSDAAFDSISIPCRKNRICLIRSWRDLTDI</sequence>
<dbReference type="Proteomes" id="UP001221757">
    <property type="component" value="Unassembled WGS sequence"/>
</dbReference>
<keyword evidence="2" id="KW-1185">Reference proteome</keyword>
<reference evidence="1" key="1">
    <citation type="submission" date="2023-03" db="EMBL/GenBank/DDBJ databases">
        <title>Massive genome expansion in bonnet fungi (Mycena s.s.) driven by repeated elements and novel gene families across ecological guilds.</title>
        <authorList>
            <consortium name="Lawrence Berkeley National Laboratory"/>
            <person name="Harder C.B."/>
            <person name="Miyauchi S."/>
            <person name="Viragh M."/>
            <person name="Kuo A."/>
            <person name="Thoen E."/>
            <person name="Andreopoulos B."/>
            <person name="Lu D."/>
            <person name="Skrede I."/>
            <person name="Drula E."/>
            <person name="Henrissat B."/>
            <person name="Morin E."/>
            <person name="Kohler A."/>
            <person name="Barry K."/>
            <person name="LaButti K."/>
            <person name="Morin E."/>
            <person name="Salamov A."/>
            <person name="Lipzen A."/>
            <person name="Mereny Z."/>
            <person name="Hegedus B."/>
            <person name="Baldrian P."/>
            <person name="Stursova M."/>
            <person name="Weitz H."/>
            <person name="Taylor A."/>
            <person name="Grigoriev I.V."/>
            <person name="Nagy L.G."/>
            <person name="Martin F."/>
            <person name="Kauserud H."/>
        </authorList>
    </citation>
    <scope>NUCLEOTIDE SEQUENCE</scope>
    <source>
        <strain evidence="1">CBHHK067</strain>
    </source>
</reference>
<feature type="non-terminal residue" evidence="1">
    <location>
        <position position="1"/>
    </location>
</feature>
<protein>
    <submittedName>
        <fullName evidence="1">Uncharacterized protein</fullName>
    </submittedName>
</protein>
<dbReference type="AlphaFoldDB" id="A0AAD7GBT5"/>
<evidence type="ECO:0000313" key="1">
    <source>
        <dbReference type="EMBL" id="KAJ7687121.1"/>
    </source>
</evidence>
<evidence type="ECO:0000313" key="2">
    <source>
        <dbReference type="Proteomes" id="UP001221757"/>
    </source>
</evidence>
<gene>
    <name evidence="1" type="ORF">B0H17DRAFT_984758</name>
</gene>
<dbReference type="EMBL" id="JARKIE010000090">
    <property type="protein sequence ID" value="KAJ7687121.1"/>
    <property type="molecule type" value="Genomic_DNA"/>
</dbReference>